<dbReference type="InterPro" id="IPR038350">
    <property type="entry name" value="Orai_sf"/>
</dbReference>
<keyword evidence="9" id="KW-1185">Reference proteome</keyword>
<keyword evidence="3 7" id="KW-0812">Transmembrane</keyword>
<dbReference type="InterPro" id="IPR012446">
    <property type="entry name" value="CRAC_channel"/>
</dbReference>
<keyword evidence="4 7" id="KW-1133">Transmembrane helix</keyword>
<dbReference type="RefSeq" id="XP_005763455.1">
    <property type="nucleotide sequence ID" value="XM_005763398.1"/>
</dbReference>
<feature type="transmembrane region" description="Helical" evidence="7">
    <location>
        <begin position="146"/>
        <end position="165"/>
    </location>
</feature>
<protein>
    <submittedName>
        <fullName evidence="8">Uncharacterized protein</fullName>
    </submittedName>
</protein>
<keyword evidence="5 7" id="KW-0472">Membrane</keyword>
<dbReference type="Proteomes" id="UP000013827">
    <property type="component" value="Unassembled WGS sequence"/>
</dbReference>
<feature type="compositionally biased region" description="Low complexity" evidence="6">
    <location>
        <begin position="193"/>
        <end position="202"/>
    </location>
</feature>
<reference evidence="9" key="1">
    <citation type="journal article" date="2013" name="Nature">
        <title>Pan genome of the phytoplankton Emiliania underpins its global distribution.</title>
        <authorList>
            <person name="Read B.A."/>
            <person name="Kegel J."/>
            <person name="Klute M.J."/>
            <person name="Kuo A."/>
            <person name="Lefebvre S.C."/>
            <person name="Maumus F."/>
            <person name="Mayer C."/>
            <person name="Miller J."/>
            <person name="Monier A."/>
            <person name="Salamov A."/>
            <person name="Young J."/>
            <person name="Aguilar M."/>
            <person name="Claverie J.M."/>
            <person name="Frickenhaus S."/>
            <person name="Gonzalez K."/>
            <person name="Herman E.K."/>
            <person name="Lin Y.C."/>
            <person name="Napier J."/>
            <person name="Ogata H."/>
            <person name="Sarno A.F."/>
            <person name="Shmutz J."/>
            <person name="Schroeder D."/>
            <person name="de Vargas C."/>
            <person name="Verret F."/>
            <person name="von Dassow P."/>
            <person name="Valentin K."/>
            <person name="Van de Peer Y."/>
            <person name="Wheeler G."/>
            <person name="Dacks J.B."/>
            <person name="Delwiche C.F."/>
            <person name="Dyhrman S.T."/>
            <person name="Glockner G."/>
            <person name="John U."/>
            <person name="Richards T."/>
            <person name="Worden A.Z."/>
            <person name="Zhang X."/>
            <person name="Grigoriev I.V."/>
            <person name="Allen A.E."/>
            <person name="Bidle K."/>
            <person name="Borodovsky M."/>
            <person name="Bowler C."/>
            <person name="Brownlee C."/>
            <person name="Cock J.M."/>
            <person name="Elias M."/>
            <person name="Gladyshev V.N."/>
            <person name="Groth M."/>
            <person name="Guda C."/>
            <person name="Hadaegh A."/>
            <person name="Iglesias-Rodriguez M.D."/>
            <person name="Jenkins J."/>
            <person name="Jones B.M."/>
            <person name="Lawson T."/>
            <person name="Leese F."/>
            <person name="Lindquist E."/>
            <person name="Lobanov A."/>
            <person name="Lomsadze A."/>
            <person name="Malik S.B."/>
            <person name="Marsh M.E."/>
            <person name="Mackinder L."/>
            <person name="Mock T."/>
            <person name="Mueller-Roeber B."/>
            <person name="Pagarete A."/>
            <person name="Parker M."/>
            <person name="Probert I."/>
            <person name="Quesneville H."/>
            <person name="Raines C."/>
            <person name="Rensing S.A."/>
            <person name="Riano-Pachon D.M."/>
            <person name="Richier S."/>
            <person name="Rokitta S."/>
            <person name="Shiraiwa Y."/>
            <person name="Soanes D.M."/>
            <person name="van der Giezen M."/>
            <person name="Wahlund T.M."/>
            <person name="Williams B."/>
            <person name="Wilson W."/>
            <person name="Wolfe G."/>
            <person name="Wurch L.L."/>
        </authorList>
    </citation>
    <scope>NUCLEOTIDE SEQUENCE</scope>
</reference>
<evidence type="ECO:0000256" key="4">
    <source>
        <dbReference type="ARBA" id="ARBA00022989"/>
    </source>
</evidence>
<evidence type="ECO:0000256" key="7">
    <source>
        <dbReference type="SAM" id="Phobius"/>
    </source>
</evidence>
<reference evidence="8" key="2">
    <citation type="submission" date="2024-10" db="UniProtKB">
        <authorList>
            <consortium name="EnsemblProtists"/>
        </authorList>
    </citation>
    <scope>IDENTIFICATION</scope>
</reference>
<evidence type="ECO:0000313" key="9">
    <source>
        <dbReference type="Proteomes" id="UP000013827"/>
    </source>
</evidence>
<accession>A0A0D3IIE1</accession>
<dbReference type="EnsemblProtists" id="EOD11026">
    <property type="protein sequence ID" value="EOD11026"/>
    <property type="gene ID" value="EMIHUDRAFT_446144"/>
</dbReference>
<evidence type="ECO:0000313" key="8">
    <source>
        <dbReference type="EnsemblProtists" id="EOD11026"/>
    </source>
</evidence>
<evidence type="ECO:0000256" key="1">
    <source>
        <dbReference type="ARBA" id="ARBA00004141"/>
    </source>
</evidence>
<dbReference type="eggNOG" id="ENOG502SA4Q">
    <property type="taxonomic scope" value="Eukaryota"/>
</dbReference>
<organism evidence="8 9">
    <name type="scientific">Emiliania huxleyi (strain CCMP1516)</name>
    <dbReference type="NCBI Taxonomy" id="280463"/>
    <lineage>
        <taxon>Eukaryota</taxon>
        <taxon>Haptista</taxon>
        <taxon>Haptophyta</taxon>
        <taxon>Prymnesiophyceae</taxon>
        <taxon>Isochrysidales</taxon>
        <taxon>Noelaerhabdaceae</taxon>
        <taxon>Emiliania</taxon>
    </lineage>
</organism>
<dbReference type="Gene3D" id="1.20.140.140">
    <property type="entry name" value="Calcium release-activated calcium channel protein Orai"/>
    <property type="match status" value="1"/>
</dbReference>
<dbReference type="PaxDb" id="2903-EOD11026"/>
<feature type="transmembrane region" description="Helical" evidence="7">
    <location>
        <begin position="118"/>
        <end position="140"/>
    </location>
</feature>
<evidence type="ECO:0000256" key="3">
    <source>
        <dbReference type="ARBA" id="ARBA00022692"/>
    </source>
</evidence>
<sequence length="312" mass="34018">MLYADKRALETNLKVNLLAIREKELNYYTQNCQAVGTQAALLAGFAYSGLTQVAIPHDRAYALRIAYLLVTTTAMCFELIAVLNTTLLSMMGPGLALRGPDGSMHPAVDGMMTEYRTAYYCFVLGLVFFHFSAALFSWLIYVHWSVSTMVTLCICGSLLLLTRYAKRVYLRFRLPAEMAPSRRATWPPPPGPSSSGATPRAGTCRASRRSSLRAAISDSRGGGGEGGIRYSAAHVQYVCLSCAARGPRFSRAPPLSCRSLPTVCVLRVGLSGSSPRTSAGRGATEMREDTTLYSCVRSCVCRHAVFCYGRTR</sequence>
<feature type="transmembrane region" description="Helical" evidence="7">
    <location>
        <begin position="65"/>
        <end position="97"/>
    </location>
</feature>
<dbReference type="Pfam" id="PF07856">
    <property type="entry name" value="Orai-1"/>
    <property type="match status" value="1"/>
</dbReference>
<dbReference type="AlphaFoldDB" id="A0A0D3IIE1"/>
<evidence type="ECO:0000256" key="2">
    <source>
        <dbReference type="ARBA" id="ARBA00008062"/>
    </source>
</evidence>
<evidence type="ECO:0000256" key="6">
    <source>
        <dbReference type="SAM" id="MobiDB-lite"/>
    </source>
</evidence>
<name>A0A0D3IIE1_EMIH1</name>
<evidence type="ECO:0000256" key="5">
    <source>
        <dbReference type="ARBA" id="ARBA00023136"/>
    </source>
</evidence>
<dbReference type="HOGENOM" id="CLU_892631_0_0_1"/>
<feature type="region of interest" description="Disordered" evidence="6">
    <location>
        <begin position="181"/>
        <end position="224"/>
    </location>
</feature>
<comment type="similarity">
    <text evidence="2">Belongs to the Orai family.</text>
</comment>
<dbReference type="GeneID" id="17257176"/>
<proteinExistence type="inferred from homology"/>
<dbReference type="KEGG" id="ehx:EMIHUDRAFT_446144"/>
<dbReference type="GO" id="GO:0016020">
    <property type="term" value="C:membrane"/>
    <property type="evidence" value="ECO:0007669"/>
    <property type="project" value="UniProtKB-SubCell"/>
</dbReference>
<comment type="subcellular location">
    <subcellularLocation>
        <location evidence="1">Membrane</location>
        <topology evidence="1">Multi-pass membrane protein</topology>
    </subcellularLocation>
</comment>